<feature type="domain" description="NADP-dependent oxidoreductase" evidence="6">
    <location>
        <begin position="65"/>
        <end position="314"/>
    </location>
</feature>
<dbReference type="PIRSF" id="PIRSF000097">
    <property type="entry name" value="AKR"/>
    <property type="match status" value="1"/>
</dbReference>
<dbReference type="Gene3D" id="3.20.20.100">
    <property type="entry name" value="NADP-dependent oxidoreductase domain"/>
    <property type="match status" value="1"/>
</dbReference>
<comment type="caution">
    <text evidence="7">The sequence shown here is derived from an EMBL/GenBank/DDBJ whole genome shotgun (WGS) entry which is preliminary data.</text>
</comment>
<proteinExistence type="predicted"/>
<evidence type="ECO:0000256" key="4">
    <source>
        <dbReference type="PIRSR" id="PIRSR000097-3"/>
    </source>
</evidence>
<dbReference type="CDD" id="cd19116">
    <property type="entry name" value="AKR_AKR2E1-5"/>
    <property type="match status" value="1"/>
</dbReference>
<name>A0A921YN54_MANSE</name>
<sequence>MALWSMDVHARAWICLLIAFLSYRWVQCAELSFLLNDGNRIPAVALGTSLGHQPDGTRILSVNHSLAEAVQWALEAGYKHIDTAALYRTEAEVGRGVRMYIDNNGRRSDVYVTTKLWNDAHDREEVLPALRKSLEELQMDYVDLYLMHYPMAYHKDGSISSTDYLTTWAAMEEAKDLNLTRSIGVSNFNLTQMERLWNNCRIKPAVLQIEVNPTITQDELVQWCKEHGVVVTAYTPFGAILGRKSDAPPPRADHPLLKRLADKYHKTVAQILIRYLLDREIVAIPRSTNKGRIRENIDDFQLTAEEVSDLSQFNINYRLRTPAKWYPHPEFPFEKKNLTDEQIKFIIEHSRED</sequence>
<organism evidence="7 8">
    <name type="scientific">Manduca sexta</name>
    <name type="common">Tobacco hawkmoth</name>
    <name type="synonym">Tobacco hornworm</name>
    <dbReference type="NCBI Taxonomy" id="7130"/>
    <lineage>
        <taxon>Eukaryota</taxon>
        <taxon>Metazoa</taxon>
        <taxon>Ecdysozoa</taxon>
        <taxon>Arthropoda</taxon>
        <taxon>Hexapoda</taxon>
        <taxon>Insecta</taxon>
        <taxon>Pterygota</taxon>
        <taxon>Neoptera</taxon>
        <taxon>Endopterygota</taxon>
        <taxon>Lepidoptera</taxon>
        <taxon>Glossata</taxon>
        <taxon>Ditrysia</taxon>
        <taxon>Bombycoidea</taxon>
        <taxon>Sphingidae</taxon>
        <taxon>Sphinginae</taxon>
        <taxon>Sphingini</taxon>
        <taxon>Manduca</taxon>
    </lineage>
</organism>
<evidence type="ECO:0000259" key="6">
    <source>
        <dbReference type="Pfam" id="PF00248"/>
    </source>
</evidence>
<evidence type="ECO:0000256" key="3">
    <source>
        <dbReference type="PIRSR" id="PIRSR000097-2"/>
    </source>
</evidence>
<dbReference type="InterPro" id="IPR018170">
    <property type="entry name" value="Aldo/ket_reductase_CS"/>
</dbReference>
<feature type="binding site" evidence="3">
    <location>
        <position position="148"/>
    </location>
    <ligand>
        <name>substrate</name>
    </ligand>
</feature>
<evidence type="ECO:0000313" key="7">
    <source>
        <dbReference type="EMBL" id="KAG6442373.1"/>
    </source>
</evidence>
<dbReference type="FunFam" id="3.20.20.100:FF:000002">
    <property type="entry name" value="2,5-diketo-D-gluconic acid reductase A"/>
    <property type="match status" value="1"/>
</dbReference>
<evidence type="ECO:0000256" key="1">
    <source>
        <dbReference type="ARBA" id="ARBA00023002"/>
    </source>
</evidence>
<dbReference type="PANTHER" id="PTHR11732">
    <property type="entry name" value="ALDO/KETO REDUCTASE"/>
    <property type="match status" value="1"/>
</dbReference>
<dbReference type="InterPro" id="IPR044488">
    <property type="entry name" value="AKR2E"/>
</dbReference>
<dbReference type="SUPFAM" id="SSF51430">
    <property type="entry name" value="NAD(P)-linked oxidoreductase"/>
    <property type="match status" value="1"/>
</dbReference>
<dbReference type="PRINTS" id="PR00069">
    <property type="entry name" value="ALDKETRDTASE"/>
</dbReference>
<feature type="active site" description="Proton donor" evidence="2">
    <location>
        <position position="87"/>
    </location>
</feature>
<accession>A0A921YN54</accession>
<dbReference type="EMBL" id="JH668292">
    <property type="protein sequence ID" value="KAG6442373.1"/>
    <property type="molecule type" value="Genomic_DNA"/>
</dbReference>
<dbReference type="AlphaFoldDB" id="A0A921YN54"/>
<protein>
    <recommendedName>
        <fullName evidence="6">NADP-dependent oxidoreductase domain-containing protein</fullName>
    </recommendedName>
</protein>
<keyword evidence="1" id="KW-0560">Oxidoreductase</keyword>
<feature type="site" description="Lowers pKa of active site Tyr" evidence="4">
    <location>
        <position position="115"/>
    </location>
</feature>
<reference evidence="7" key="1">
    <citation type="journal article" date="2016" name="Insect Biochem. Mol. Biol.">
        <title>Multifaceted biological insights from a draft genome sequence of the tobacco hornworm moth, Manduca sexta.</title>
        <authorList>
            <person name="Kanost M.R."/>
            <person name="Arrese E.L."/>
            <person name="Cao X."/>
            <person name="Chen Y.R."/>
            <person name="Chellapilla S."/>
            <person name="Goldsmith M.R."/>
            <person name="Grosse-Wilde E."/>
            <person name="Heckel D.G."/>
            <person name="Herndon N."/>
            <person name="Jiang H."/>
            <person name="Papanicolaou A."/>
            <person name="Qu J."/>
            <person name="Soulages J.L."/>
            <person name="Vogel H."/>
            <person name="Walters J."/>
            <person name="Waterhouse R.M."/>
            <person name="Ahn S.J."/>
            <person name="Almeida F.C."/>
            <person name="An C."/>
            <person name="Aqrawi P."/>
            <person name="Bretschneider A."/>
            <person name="Bryant W.B."/>
            <person name="Bucks S."/>
            <person name="Chao H."/>
            <person name="Chevignon G."/>
            <person name="Christen J.M."/>
            <person name="Clarke D.F."/>
            <person name="Dittmer N.T."/>
            <person name="Ferguson L.C.F."/>
            <person name="Garavelou S."/>
            <person name="Gordon K.H.J."/>
            <person name="Gunaratna R.T."/>
            <person name="Han Y."/>
            <person name="Hauser F."/>
            <person name="He Y."/>
            <person name="Heidel-Fischer H."/>
            <person name="Hirsh A."/>
            <person name="Hu Y."/>
            <person name="Jiang H."/>
            <person name="Kalra D."/>
            <person name="Klinner C."/>
            <person name="Konig C."/>
            <person name="Kovar C."/>
            <person name="Kroll A.R."/>
            <person name="Kuwar S.S."/>
            <person name="Lee S.L."/>
            <person name="Lehman R."/>
            <person name="Li K."/>
            <person name="Li Z."/>
            <person name="Liang H."/>
            <person name="Lovelace S."/>
            <person name="Lu Z."/>
            <person name="Mansfield J.H."/>
            <person name="McCulloch K.J."/>
            <person name="Mathew T."/>
            <person name="Morton B."/>
            <person name="Muzny D.M."/>
            <person name="Neunemann D."/>
            <person name="Ongeri F."/>
            <person name="Pauchet Y."/>
            <person name="Pu L.L."/>
            <person name="Pyrousis I."/>
            <person name="Rao X.J."/>
            <person name="Redding A."/>
            <person name="Roesel C."/>
            <person name="Sanchez-Gracia A."/>
            <person name="Schaack S."/>
            <person name="Shukla A."/>
            <person name="Tetreau G."/>
            <person name="Wang Y."/>
            <person name="Xiong G.H."/>
            <person name="Traut W."/>
            <person name="Walsh T.K."/>
            <person name="Worley K.C."/>
            <person name="Wu D."/>
            <person name="Wu W."/>
            <person name="Wu Y.Q."/>
            <person name="Zhang X."/>
            <person name="Zou Z."/>
            <person name="Zucker H."/>
            <person name="Briscoe A.D."/>
            <person name="Burmester T."/>
            <person name="Clem R.J."/>
            <person name="Feyereisen R."/>
            <person name="Grimmelikhuijzen C.J.P."/>
            <person name="Hamodrakas S.J."/>
            <person name="Hansson B.S."/>
            <person name="Huguet E."/>
            <person name="Jermiin L.S."/>
            <person name="Lan Q."/>
            <person name="Lehman H.K."/>
            <person name="Lorenzen M."/>
            <person name="Merzendorfer H."/>
            <person name="Michalopoulos I."/>
            <person name="Morton D.B."/>
            <person name="Muthukrishnan S."/>
            <person name="Oakeshott J.G."/>
            <person name="Palmer W."/>
            <person name="Park Y."/>
            <person name="Passarelli A.L."/>
            <person name="Rozas J."/>
            <person name="Schwartz L.M."/>
            <person name="Smith W."/>
            <person name="Southgate A."/>
            <person name="Vilcinskas A."/>
            <person name="Vogt R."/>
            <person name="Wang P."/>
            <person name="Werren J."/>
            <person name="Yu X.Q."/>
            <person name="Zhou J.J."/>
            <person name="Brown S.J."/>
            <person name="Scherer S.E."/>
            <person name="Richards S."/>
            <person name="Blissard G.W."/>
        </authorList>
    </citation>
    <scope>NUCLEOTIDE SEQUENCE</scope>
</reference>
<dbReference type="InterPro" id="IPR036812">
    <property type="entry name" value="NAD(P)_OxRdtase_dom_sf"/>
</dbReference>
<dbReference type="InterPro" id="IPR023210">
    <property type="entry name" value="NADP_OxRdtase_dom"/>
</dbReference>
<gene>
    <name evidence="7" type="ORF">O3G_MSEX002297</name>
</gene>
<dbReference type="InterPro" id="IPR020471">
    <property type="entry name" value="AKR"/>
</dbReference>
<reference evidence="7" key="2">
    <citation type="submission" date="2020-12" db="EMBL/GenBank/DDBJ databases">
        <authorList>
            <person name="Kanost M."/>
        </authorList>
    </citation>
    <scope>NUCLEOTIDE SEQUENCE</scope>
</reference>
<keyword evidence="5" id="KW-0732">Signal</keyword>
<dbReference type="Proteomes" id="UP000791440">
    <property type="component" value="Unassembled WGS sequence"/>
</dbReference>
<evidence type="ECO:0000256" key="5">
    <source>
        <dbReference type="SAM" id="SignalP"/>
    </source>
</evidence>
<dbReference type="PROSITE" id="PS00062">
    <property type="entry name" value="ALDOKETO_REDUCTASE_2"/>
    <property type="match status" value="1"/>
</dbReference>
<evidence type="ECO:0000313" key="8">
    <source>
        <dbReference type="Proteomes" id="UP000791440"/>
    </source>
</evidence>
<feature type="signal peptide" evidence="5">
    <location>
        <begin position="1"/>
        <end position="28"/>
    </location>
</feature>
<dbReference type="GO" id="GO:0016616">
    <property type="term" value="F:oxidoreductase activity, acting on the CH-OH group of donors, NAD or NADP as acceptor"/>
    <property type="evidence" value="ECO:0007669"/>
    <property type="project" value="UniProtKB-ARBA"/>
</dbReference>
<evidence type="ECO:0000256" key="2">
    <source>
        <dbReference type="PIRSR" id="PIRSR000097-1"/>
    </source>
</evidence>
<feature type="chain" id="PRO_5037824243" description="NADP-dependent oxidoreductase domain-containing protein" evidence="5">
    <location>
        <begin position="29"/>
        <end position="353"/>
    </location>
</feature>
<dbReference type="Pfam" id="PF00248">
    <property type="entry name" value="Aldo_ket_red"/>
    <property type="match status" value="1"/>
</dbReference>
<keyword evidence="8" id="KW-1185">Reference proteome</keyword>